<protein>
    <recommendedName>
        <fullName evidence="1">RNA-directed DNA polymerase</fullName>
        <ecNumber evidence="1">2.7.7.49</ecNumber>
    </recommendedName>
</protein>
<dbReference type="GO" id="GO:0003887">
    <property type="term" value="F:DNA-directed DNA polymerase activity"/>
    <property type="evidence" value="ECO:0007669"/>
    <property type="project" value="UniProtKB-KW"/>
</dbReference>
<evidence type="ECO:0000256" key="14">
    <source>
        <dbReference type="ARBA" id="ARBA00023125"/>
    </source>
</evidence>
<evidence type="ECO:0000256" key="8">
    <source>
        <dbReference type="ARBA" id="ARBA00022759"/>
    </source>
</evidence>
<keyword evidence="5" id="KW-0540">Nuclease</keyword>
<dbReference type="Pfam" id="PF17921">
    <property type="entry name" value="Integrase_H2C2"/>
    <property type="match status" value="1"/>
</dbReference>
<evidence type="ECO:0000259" key="18">
    <source>
        <dbReference type="PROSITE" id="PS50994"/>
    </source>
</evidence>
<evidence type="ECO:0000256" key="11">
    <source>
        <dbReference type="ARBA" id="ARBA00022908"/>
    </source>
</evidence>
<dbReference type="FunFam" id="3.10.20.370:FF:000001">
    <property type="entry name" value="Retrovirus-related Pol polyprotein from transposon 17.6-like protein"/>
    <property type="match status" value="1"/>
</dbReference>
<feature type="compositionally biased region" description="Basic residues" evidence="17">
    <location>
        <begin position="675"/>
        <end position="685"/>
    </location>
</feature>
<dbReference type="PANTHER" id="PTHR37984">
    <property type="entry name" value="PROTEIN CBG26694"/>
    <property type="match status" value="1"/>
</dbReference>
<evidence type="ECO:0000256" key="5">
    <source>
        <dbReference type="ARBA" id="ARBA00022722"/>
    </source>
</evidence>
<dbReference type="GO" id="GO:0006508">
    <property type="term" value="P:proteolysis"/>
    <property type="evidence" value="ECO:0007669"/>
    <property type="project" value="UniProtKB-KW"/>
</dbReference>
<keyword evidence="10" id="KW-0460">Magnesium</keyword>
<reference evidence="19" key="1">
    <citation type="submission" date="2021-09" db="EMBL/GenBank/DDBJ databases">
        <authorList>
            <person name="Martin H S."/>
        </authorList>
    </citation>
    <scope>NUCLEOTIDE SEQUENCE</scope>
</reference>
<dbReference type="GO" id="GO:0004519">
    <property type="term" value="F:endonuclease activity"/>
    <property type="evidence" value="ECO:0007669"/>
    <property type="project" value="UniProtKB-KW"/>
</dbReference>
<dbReference type="GO" id="GO:0006310">
    <property type="term" value="P:DNA recombination"/>
    <property type="evidence" value="ECO:0007669"/>
    <property type="project" value="UniProtKB-KW"/>
</dbReference>
<dbReference type="InterPro" id="IPR012337">
    <property type="entry name" value="RNaseH-like_sf"/>
</dbReference>
<dbReference type="InterPro" id="IPR056924">
    <property type="entry name" value="SH3_Tf2-1"/>
</dbReference>
<evidence type="ECO:0000256" key="12">
    <source>
        <dbReference type="ARBA" id="ARBA00022918"/>
    </source>
</evidence>
<dbReference type="Gene3D" id="3.30.420.10">
    <property type="entry name" value="Ribonuclease H-like superfamily/Ribonuclease H"/>
    <property type="match status" value="1"/>
</dbReference>
<evidence type="ECO:0000256" key="13">
    <source>
        <dbReference type="ARBA" id="ARBA00022932"/>
    </source>
</evidence>
<dbReference type="GO" id="GO:0004190">
    <property type="term" value="F:aspartic-type endopeptidase activity"/>
    <property type="evidence" value="ECO:0007669"/>
    <property type="project" value="UniProtKB-KW"/>
</dbReference>
<dbReference type="GO" id="GO:0003964">
    <property type="term" value="F:RNA-directed DNA polymerase activity"/>
    <property type="evidence" value="ECO:0007669"/>
    <property type="project" value="UniProtKB-KW"/>
</dbReference>
<dbReference type="InterPro" id="IPR050951">
    <property type="entry name" value="Retrovirus_Pol_polyprotein"/>
</dbReference>
<feature type="coiled-coil region" evidence="16">
    <location>
        <begin position="540"/>
        <end position="567"/>
    </location>
</feature>
<evidence type="ECO:0000256" key="4">
    <source>
        <dbReference type="ARBA" id="ARBA00022695"/>
    </source>
</evidence>
<feature type="region of interest" description="Disordered" evidence="17">
    <location>
        <begin position="588"/>
        <end position="618"/>
    </location>
</feature>
<evidence type="ECO:0000256" key="1">
    <source>
        <dbReference type="ARBA" id="ARBA00012493"/>
    </source>
</evidence>
<evidence type="ECO:0000256" key="16">
    <source>
        <dbReference type="SAM" id="Coils"/>
    </source>
</evidence>
<evidence type="ECO:0000313" key="20">
    <source>
        <dbReference type="Proteomes" id="UP000789524"/>
    </source>
</evidence>
<comment type="caution">
    <text evidence="19">The sequence shown here is derived from an EMBL/GenBank/DDBJ whole genome shotgun (WGS) entry which is preliminary data.</text>
</comment>
<dbReference type="PROSITE" id="PS50994">
    <property type="entry name" value="INTEGRASE"/>
    <property type="match status" value="1"/>
</dbReference>
<keyword evidence="4" id="KW-0548">Nucleotidyltransferase</keyword>
<dbReference type="Gene3D" id="1.10.340.70">
    <property type="match status" value="1"/>
</dbReference>
<dbReference type="GO" id="GO:0015074">
    <property type="term" value="P:DNA integration"/>
    <property type="evidence" value="ECO:0007669"/>
    <property type="project" value="UniProtKB-KW"/>
</dbReference>
<dbReference type="Pfam" id="PF24626">
    <property type="entry name" value="SH3_Tf2-1"/>
    <property type="match status" value="1"/>
</dbReference>
<feature type="compositionally biased region" description="Low complexity" evidence="17">
    <location>
        <begin position="664"/>
        <end position="674"/>
    </location>
</feature>
<accession>A0A8J2VWA0</accession>
<keyword evidence="16" id="KW-0175">Coiled coil</keyword>
<dbReference type="FunFam" id="3.30.70.270:FF:000020">
    <property type="entry name" value="Transposon Tf2-6 polyprotein-like Protein"/>
    <property type="match status" value="1"/>
</dbReference>
<keyword evidence="20" id="KW-1185">Reference proteome</keyword>
<dbReference type="Gene3D" id="3.30.70.270">
    <property type="match status" value="1"/>
</dbReference>
<dbReference type="InterPro" id="IPR043128">
    <property type="entry name" value="Rev_trsase/Diguanyl_cyclase"/>
</dbReference>
<dbReference type="EC" id="2.7.7.49" evidence="1"/>
<dbReference type="OrthoDB" id="425619at2759"/>
<keyword evidence="3" id="KW-0808">Transferase</keyword>
<dbReference type="SUPFAM" id="SSF53098">
    <property type="entry name" value="Ribonuclease H-like"/>
    <property type="match status" value="1"/>
</dbReference>
<gene>
    <name evidence="19" type="ORF">DCHRY22_LOCUS8568</name>
</gene>
<dbReference type="PANTHER" id="PTHR37984:SF5">
    <property type="entry name" value="PROTEIN NYNRIN-LIKE"/>
    <property type="match status" value="1"/>
</dbReference>
<dbReference type="GO" id="GO:0046872">
    <property type="term" value="F:metal ion binding"/>
    <property type="evidence" value="ECO:0007669"/>
    <property type="project" value="UniProtKB-KW"/>
</dbReference>
<evidence type="ECO:0000256" key="6">
    <source>
        <dbReference type="ARBA" id="ARBA00022723"/>
    </source>
</evidence>
<dbReference type="EMBL" id="CAKASE010000061">
    <property type="protein sequence ID" value="CAG9568732.1"/>
    <property type="molecule type" value="Genomic_DNA"/>
</dbReference>
<keyword evidence="9" id="KW-0378">Hydrolase</keyword>
<dbReference type="InterPro" id="IPR041588">
    <property type="entry name" value="Integrase_H2C2"/>
</dbReference>
<evidence type="ECO:0000256" key="15">
    <source>
        <dbReference type="ARBA" id="ARBA00023172"/>
    </source>
</evidence>
<dbReference type="AlphaFoldDB" id="A0A8J2VWA0"/>
<dbReference type="InterPro" id="IPR043502">
    <property type="entry name" value="DNA/RNA_pol_sf"/>
</dbReference>
<dbReference type="Pfam" id="PF00665">
    <property type="entry name" value="rve"/>
    <property type="match status" value="1"/>
</dbReference>
<dbReference type="GO" id="GO:0003677">
    <property type="term" value="F:DNA binding"/>
    <property type="evidence" value="ECO:0007669"/>
    <property type="project" value="UniProtKB-KW"/>
</dbReference>
<dbReference type="Gene3D" id="3.10.20.370">
    <property type="match status" value="1"/>
</dbReference>
<evidence type="ECO:0000256" key="3">
    <source>
        <dbReference type="ARBA" id="ARBA00022679"/>
    </source>
</evidence>
<dbReference type="InterPro" id="IPR036397">
    <property type="entry name" value="RNaseH_sf"/>
</dbReference>
<sequence length="685" mass="78927">MNVPRPRNLKHLMSFIQMCSWYRRFIPDFAKVAEPLTRLTKKDAEWSWNKEQTFAFETLRTLLTTTPVLAQADETKPYIIKTDASNFAIGAVLVQGEGENEHPVEYASRLLNKSERNYSTTEREALAVVWAVNKFRGYIEGTKITVLCDHQALKWLMTLKTPTGRLARWALQLQPYDITIKYIPGKTNVVADALSRPSCEADTEKDCGVCTVIIDMPRKSKQEIRETQHTDDDIVKIVKDLEGNNEEKAQYWSKKGYMMNDGLLYRYYTDTNRDESQLVVPKQEQLNVIATYHDAETAGHYGAEKTIERISRRYFWKGMRGHIEAYTRNCLECQRYKPSNQKTTGLVQTTATNQRFETVAFDLFGPLPETRENHRWIFIVEDVMTRWVELFALKYATADECAKILLNEIILRYGAPRRFISDNGSQFVSNVMQQLTFCLRIRHGFTPVYHPETNPVERRNRDLKTQLAILVKDDHTSWSDKLPSIRYAMNTAKSCSTGFTPAYLTFGRELRTIDDVEHDLRDIVQNENFIMEITPKLLLIADTLKRAKEIQEMKEEKRKEYVDKTRKACPNYREGDLVLVDTHTLSKSSQGYSSKLAPRRDGPYVINRRHGPSSFQVTNPQTKEIAGIYHASALRRYKASGDATLPAPSQPIRKRGRPRKQVIGTGTTRTCGPKPRGRPPKKKDN</sequence>
<dbReference type="InterPro" id="IPR001584">
    <property type="entry name" value="Integrase_cat-core"/>
</dbReference>
<dbReference type="Proteomes" id="UP000789524">
    <property type="component" value="Unassembled WGS sequence"/>
</dbReference>
<dbReference type="FunFam" id="3.30.420.10:FF:000032">
    <property type="entry name" value="Retrovirus-related Pol polyprotein from transposon 297-like Protein"/>
    <property type="match status" value="1"/>
</dbReference>
<feature type="region of interest" description="Disordered" evidence="17">
    <location>
        <begin position="640"/>
        <end position="685"/>
    </location>
</feature>
<proteinExistence type="predicted"/>
<keyword evidence="15" id="KW-0233">DNA recombination</keyword>
<keyword evidence="8" id="KW-0255">Endonuclease</keyword>
<dbReference type="CDD" id="cd09274">
    <property type="entry name" value="RNase_HI_RT_Ty3"/>
    <property type="match status" value="1"/>
</dbReference>
<evidence type="ECO:0000256" key="2">
    <source>
        <dbReference type="ARBA" id="ARBA00022670"/>
    </source>
</evidence>
<dbReference type="FunFam" id="1.10.340.70:FF:000001">
    <property type="entry name" value="Retrovirus-related Pol polyprotein from transposon gypsy-like Protein"/>
    <property type="match status" value="1"/>
</dbReference>
<name>A0A8J2VWA0_9NEOP</name>
<keyword evidence="13" id="KW-0239">DNA-directed DNA polymerase</keyword>
<evidence type="ECO:0000256" key="17">
    <source>
        <dbReference type="SAM" id="MobiDB-lite"/>
    </source>
</evidence>
<evidence type="ECO:0000256" key="10">
    <source>
        <dbReference type="ARBA" id="ARBA00022842"/>
    </source>
</evidence>
<dbReference type="SUPFAM" id="SSF56672">
    <property type="entry name" value="DNA/RNA polymerases"/>
    <property type="match status" value="1"/>
</dbReference>
<dbReference type="GO" id="GO:0042575">
    <property type="term" value="C:DNA polymerase complex"/>
    <property type="evidence" value="ECO:0007669"/>
    <property type="project" value="UniProtKB-ARBA"/>
</dbReference>
<keyword evidence="6" id="KW-0479">Metal-binding</keyword>
<evidence type="ECO:0000313" key="19">
    <source>
        <dbReference type="EMBL" id="CAG9568732.1"/>
    </source>
</evidence>
<feature type="domain" description="Integrase catalytic" evidence="18">
    <location>
        <begin position="350"/>
        <end position="509"/>
    </location>
</feature>
<dbReference type="InterPro" id="IPR041373">
    <property type="entry name" value="RT_RNaseH"/>
</dbReference>
<dbReference type="Pfam" id="PF17917">
    <property type="entry name" value="RT_RNaseH"/>
    <property type="match status" value="1"/>
</dbReference>
<keyword evidence="14" id="KW-0238">DNA-binding</keyword>
<evidence type="ECO:0000256" key="9">
    <source>
        <dbReference type="ARBA" id="ARBA00022801"/>
    </source>
</evidence>
<evidence type="ECO:0000256" key="7">
    <source>
        <dbReference type="ARBA" id="ARBA00022750"/>
    </source>
</evidence>
<keyword evidence="7" id="KW-0064">Aspartyl protease</keyword>
<keyword evidence="11" id="KW-0229">DNA integration</keyword>
<keyword evidence="2" id="KW-0645">Protease</keyword>
<organism evidence="19 20">
    <name type="scientific">Danaus chrysippus</name>
    <name type="common">African queen</name>
    <dbReference type="NCBI Taxonomy" id="151541"/>
    <lineage>
        <taxon>Eukaryota</taxon>
        <taxon>Metazoa</taxon>
        <taxon>Ecdysozoa</taxon>
        <taxon>Arthropoda</taxon>
        <taxon>Hexapoda</taxon>
        <taxon>Insecta</taxon>
        <taxon>Pterygota</taxon>
        <taxon>Neoptera</taxon>
        <taxon>Endopterygota</taxon>
        <taxon>Lepidoptera</taxon>
        <taxon>Glossata</taxon>
        <taxon>Ditrysia</taxon>
        <taxon>Papilionoidea</taxon>
        <taxon>Nymphalidae</taxon>
        <taxon>Danainae</taxon>
        <taxon>Danaini</taxon>
        <taxon>Danaina</taxon>
        <taxon>Danaus</taxon>
        <taxon>Anosia</taxon>
    </lineage>
</organism>
<keyword evidence="12" id="KW-0695">RNA-directed DNA polymerase</keyword>